<evidence type="ECO:0000313" key="1">
    <source>
        <dbReference type="EMBL" id="KKM20231.1"/>
    </source>
</evidence>
<dbReference type="EMBL" id="LAZR01013810">
    <property type="protein sequence ID" value="KKM20231.1"/>
    <property type="molecule type" value="Genomic_DNA"/>
</dbReference>
<accession>A0A0F9HXR8</accession>
<sequence>MVNRYKLDRNKNKYEMQKFALEFLNIELTSFQLDFLFGRQLGTSTARLIRLLYRIMKDWDNPRSYFYLCNRQMYANELYHKAVDMVRGDEKVDKHKNLTIYFKNGSKLIFDSINNKTAVKGIQSPVVDYDFMDLLAEGL</sequence>
<organism evidence="1">
    <name type="scientific">marine sediment metagenome</name>
    <dbReference type="NCBI Taxonomy" id="412755"/>
    <lineage>
        <taxon>unclassified sequences</taxon>
        <taxon>metagenomes</taxon>
        <taxon>ecological metagenomes</taxon>
    </lineage>
</organism>
<comment type="caution">
    <text evidence="1">The sequence shown here is derived from an EMBL/GenBank/DDBJ whole genome shotgun (WGS) entry which is preliminary data.</text>
</comment>
<name>A0A0F9HXR8_9ZZZZ</name>
<dbReference type="InterPro" id="IPR027417">
    <property type="entry name" value="P-loop_NTPase"/>
</dbReference>
<reference evidence="1" key="1">
    <citation type="journal article" date="2015" name="Nature">
        <title>Complex archaea that bridge the gap between prokaryotes and eukaryotes.</title>
        <authorList>
            <person name="Spang A."/>
            <person name="Saw J.H."/>
            <person name="Jorgensen S.L."/>
            <person name="Zaremba-Niedzwiedzka K."/>
            <person name="Martijn J."/>
            <person name="Lind A.E."/>
            <person name="van Eijk R."/>
            <person name="Schleper C."/>
            <person name="Guy L."/>
            <person name="Ettema T.J."/>
        </authorList>
    </citation>
    <scope>NUCLEOTIDE SEQUENCE</scope>
</reference>
<gene>
    <name evidence="1" type="ORF">LCGC14_1647540</name>
</gene>
<protein>
    <submittedName>
        <fullName evidence="1">Uncharacterized protein</fullName>
    </submittedName>
</protein>
<dbReference type="Gene3D" id="3.40.50.300">
    <property type="entry name" value="P-loop containing nucleotide triphosphate hydrolases"/>
    <property type="match status" value="1"/>
</dbReference>
<dbReference type="AlphaFoldDB" id="A0A0F9HXR8"/>
<proteinExistence type="predicted"/>